<dbReference type="AlphaFoldDB" id="V2W5D8"/>
<sequence length="167" mass="19332">MQSPTPELEESMPEPAISEPELLTPVPVPEEYTMNDSLEFPSQSEPNSNFSHVNDFSRQECSTEESSGDPDHGSSENSTNAEEDEYGKNFTTTSNEYMQKQLHQIHNMQEYIWTYNFEEEKKQWTNAQWEQFMNPPEELLNLDSNPDLHLSIEIYLSLSHASEETYA</sequence>
<accession>V2W5D8</accession>
<dbReference type="HOGENOM" id="CLU_1594997_0_0_1"/>
<evidence type="ECO:0000256" key="1">
    <source>
        <dbReference type="SAM" id="MobiDB-lite"/>
    </source>
</evidence>
<dbReference type="OrthoDB" id="3064373at2759"/>
<organism evidence="2 3">
    <name type="scientific">Moniliophthora roreri (strain MCA 2997)</name>
    <name type="common">Cocoa frosty pod rot fungus</name>
    <name type="synonym">Crinipellis roreri</name>
    <dbReference type="NCBI Taxonomy" id="1381753"/>
    <lineage>
        <taxon>Eukaryota</taxon>
        <taxon>Fungi</taxon>
        <taxon>Dikarya</taxon>
        <taxon>Basidiomycota</taxon>
        <taxon>Agaricomycotina</taxon>
        <taxon>Agaricomycetes</taxon>
        <taxon>Agaricomycetidae</taxon>
        <taxon>Agaricales</taxon>
        <taxon>Marasmiineae</taxon>
        <taxon>Marasmiaceae</taxon>
        <taxon>Moniliophthora</taxon>
    </lineage>
</organism>
<gene>
    <name evidence="2" type="ORF">Moror_13438</name>
</gene>
<evidence type="ECO:0000313" key="2">
    <source>
        <dbReference type="EMBL" id="ESK82038.1"/>
    </source>
</evidence>
<keyword evidence="3" id="KW-1185">Reference proteome</keyword>
<protein>
    <submittedName>
        <fullName evidence="2">Uncharacterized protein</fullName>
    </submittedName>
</protein>
<feature type="compositionally biased region" description="Polar residues" evidence="1">
    <location>
        <begin position="34"/>
        <end position="60"/>
    </location>
</feature>
<proteinExistence type="predicted"/>
<evidence type="ECO:0000313" key="3">
    <source>
        <dbReference type="Proteomes" id="UP000017559"/>
    </source>
</evidence>
<reference evidence="2 3" key="1">
    <citation type="journal article" date="2014" name="BMC Genomics">
        <title>Genome and secretome analysis of the hemibiotrophic fungal pathogen, Moniliophthora roreri, which causes frosty pod rot disease of cacao: mechanisms of the biotrophic and necrotrophic phases.</title>
        <authorList>
            <person name="Meinhardt L.W."/>
            <person name="Costa G.G.L."/>
            <person name="Thomazella D.P.T."/>
            <person name="Teixeira P.J.P.L."/>
            <person name="Carazzolle M.F."/>
            <person name="Schuster S.C."/>
            <person name="Carlson J.E."/>
            <person name="Guiltinan M.J."/>
            <person name="Mieczkowski P."/>
            <person name="Farmer A."/>
            <person name="Ramaraj T."/>
            <person name="Crozier J."/>
            <person name="Davis R.E."/>
            <person name="Shao J."/>
            <person name="Melnick R.L."/>
            <person name="Pereira G.A.G."/>
            <person name="Bailey B.A."/>
        </authorList>
    </citation>
    <scope>NUCLEOTIDE SEQUENCE [LARGE SCALE GENOMIC DNA]</scope>
    <source>
        <strain evidence="2 3">MCA 2997</strain>
    </source>
</reference>
<comment type="caution">
    <text evidence="2">The sequence shown here is derived from an EMBL/GenBank/DDBJ whole genome shotgun (WGS) entry which is preliminary data.</text>
</comment>
<dbReference type="EMBL" id="AWSO01002102">
    <property type="protein sequence ID" value="ESK82038.1"/>
    <property type="molecule type" value="Genomic_DNA"/>
</dbReference>
<dbReference type="Proteomes" id="UP000017559">
    <property type="component" value="Unassembled WGS sequence"/>
</dbReference>
<dbReference type="KEGG" id="mrr:Moror_13438"/>
<feature type="compositionally biased region" description="Low complexity" evidence="1">
    <location>
        <begin position="19"/>
        <end position="31"/>
    </location>
</feature>
<feature type="region of interest" description="Disordered" evidence="1">
    <location>
        <begin position="1"/>
        <end position="93"/>
    </location>
</feature>
<name>V2W5D8_MONRO</name>